<dbReference type="SUPFAM" id="SSF160719">
    <property type="entry name" value="gpW/gp25-like"/>
    <property type="match status" value="1"/>
</dbReference>
<evidence type="ECO:0000313" key="3">
    <source>
        <dbReference type="Proteomes" id="UP000075502"/>
    </source>
</evidence>
<dbReference type="AlphaFoldDB" id="A0A150TGL7"/>
<evidence type="ECO:0000313" key="2">
    <source>
        <dbReference type="EMBL" id="KYG03835.1"/>
    </source>
</evidence>
<dbReference type="Pfam" id="PF04965">
    <property type="entry name" value="GPW_gp25"/>
    <property type="match status" value="1"/>
</dbReference>
<gene>
    <name evidence="2" type="ORF">BE21_49875</name>
</gene>
<organism evidence="2 3">
    <name type="scientific">Sorangium cellulosum</name>
    <name type="common">Polyangium cellulosum</name>
    <dbReference type="NCBI Taxonomy" id="56"/>
    <lineage>
        <taxon>Bacteria</taxon>
        <taxon>Pseudomonadati</taxon>
        <taxon>Myxococcota</taxon>
        <taxon>Polyangia</taxon>
        <taxon>Polyangiales</taxon>
        <taxon>Polyangiaceae</taxon>
        <taxon>Sorangium</taxon>
    </lineage>
</organism>
<proteinExistence type="predicted"/>
<evidence type="ECO:0000259" key="1">
    <source>
        <dbReference type="Pfam" id="PF04965"/>
    </source>
</evidence>
<comment type="caution">
    <text evidence="2">The sequence shown here is derived from an EMBL/GenBank/DDBJ whole genome shotgun (WGS) entry which is preliminary data.</text>
</comment>
<dbReference type="InterPro" id="IPR007048">
    <property type="entry name" value="IraD/Gp25-like"/>
</dbReference>
<protein>
    <recommendedName>
        <fullName evidence="1">IraD/Gp25-like domain-containing protein</fullName>
    </recommendedName>
</protein>
<accession>A0A150TGL7</accession>
<sequence>MDMDDKGLGFPLRLGPHRGLDVVAIEESVRAMLEQILFTAPGERVNRPTFGVGVQHYVFEPNSPLLANRIRIALDENVYTSLGKSVRVLNVSVGRDEEQLHVHVAYEIVGIVSSRKDLEIVVPARSVP</sequence>
<dbReference type="EMBL" id="JEME01002576">
    <property type="protein sequence ID" value="KYG03835.1"/>
    <property type="molecule type" value="Genomic_DNA"/>
</dbReference>
<name>A0A150TGL7_SORCE</name>
<dbReference type="Proteomes" id="UP000075502">
    <property type="component" value="Unassembled WGS sequence"/>
</dbReference>
<dbReference type="Gene3D" id="3.10.450.40">
    <property type="match status" value="1"/>
</dbReference>
<reference evidence="2 3" key="1">
    <citation type="submission" date="2014-02" db="EMBL/GenBank/DDBJ databases">
        <title>The small core and large imbalanced accessory genome model reveals a collaborative survival strategy of Sorangium cellulosum strains in nature.</title>
        <authorList>
            <person name="Han K."/>
            <person name="Peng R."/>
            <person name="Blom J."/>
            <person name="Li Y.-Z."/>
        </authorList>
    </citation>
    <scope>NUCLEOTIDE SEQUENCE [LARGE SCALE GENOMIC DNA]</scope>
    <source>
        <strain evidence="2 3">So0007-03</strain>
    </source>
</reference>
<feature type="domain" description="IraD/Gp25-like" evidence="1">
    <location>
        <begin position="25"/>
        <end position="108"/>
    </location>
</feature>